<dbReference type="AlphaFoldDB" id="A0A4C1UBS4"/>
<dbReference type="Proteomes" id="UP000299102">
    <property type="component" value="Unassembled WGS sequence"/>
</dbReference>
<proteinExistence type="predicted"/>
<protein>
    <submittedName>
        <fullName evidence="1">Uncharacterized protein</fullName>
    </submittedName>
</protein>
<evidence type="ECO:0000313" key="2">
    <source>
        <dbReference type="Proteomes" id="UP000299102"/>
    </source>
</evidence>
<dbReference type="EMBL" id="BGZK01000155">
    <property type="protein sequence ID" value="GBP23933.1"/>
    <property type="molecule type" value="Genomic_DNA"/>
</dbReference>
<evidence type="ECO:0000313" key="1">
    <source>
        <dbReference type="EMBL" id="GBP23933.1"/>
    </source>
</evidence>
<accession>A0A4C1UBS4</accession>
<keyword evidence="2" id="KW-1185">Reference proteome</keyword>
<comment type="caution">
    <text evidence="1">The sequence shown here is derived from an EMBL/GenBank/DDBJ whole genome shotgun (WGS) entry which is preliminary data.</text>
</comment>
<name>A0A4C1UBS4_EUMVA</name>
<gene>
    <name evidence="1" type="ORF">EVAR_17570_1</name>
</gene>
<sequence>MDTCISGTVTSAFTVFWEGIRYPMEKIRLLNVGDGKLTNLTLTKLTKYNGGKGYFTFIFREYSIPPMKPARFRAKSTTAIPQYLMNAPKRVRRNE</sequence>
<organism evidence="1 2">
    <name type="scientific">Eumeta variegata</name>
    <name type="common">Bagworm moth</name>
    <name type="synonym">Eumeta japonica</name>
    <dbReference type="NCBI Taxonomy" id="151549"/>
    <lineage>
        <taxon>Eukaryota</taxon>
        <taxon>Metazoa</taxon>
        <taxon>Ecdysozoa</taxon>
        <taxon>Arthropoda</taxon>
        <taxon>Hexapoda</taxon>
        <taxon>Insecta</taxon>
        <taxon>Pterygota</taxon>
        <taxon>Neoptera</taxon>
        <taxon>Endopterygota</taxon>
        <taxon>Lepidoptera</taxon>
        <taxon>Glossata</taxon>
        <taxon>Ditrysia</taxon>
        <taxon>Tineoidea</taxon>
        <taxon>Psychidae</taxon>
        <taxon>Oiketicinae</taxon>
        <taxon>Eumeta</taxon>
    </lineage>
</organism>
<reference evidence="1 2" key="1">
    <citation type="journal article" date="2019" name="Commun. Biol.">
        <title>The bagworm genome reveals a unique fibroin gene that provides high tensile strength.</title>
        <authorList>
            <person name="Kono N."/>
            <person name="Nakamura H."/>
            <person name="Ohtoshi R."/>
            <person name="Tomita M."/>
            <person name="Numata K."/>
            <person name="Arakawa K."/>
        </authorList>
    </citation>
    <scope>NUCLEOTIDE SEQUENCE [LARGE SCALE GENOMIC DNA]</scope>
</reference>